<dbReference type="Proteomes" id="UP001596137">
    <property type="component" value="Unassembled WGS sequence"/>
</dbReference>
<organism evidence="1 2">
    <name type="scientific">Sphaerisporangium aureirubrum</name>
    <dbReference type="NCBI Taxonomy" id="1544736"/>
    <lineage>
        <taxon>Bacteria</taxon>
        <taxon>Bacillati</taxon>
        <taxon>Actinomycetota</taxon>
        <taxon>Actinomycetes</taxon>
        <taxon>Streptosporangiales</taxon>
        <taxon>Streptosporangiaceae</taxon>
        <taxon>Sphaerisporangium</taxon>
    </lineage>
</organism>
<dbReference type="RefSeq" id="WP_380747838.1">
    <property type="nucleotide sequence ID" value="NZ_JBHSRF010000006.1"/>
</dbReference>
<keyword evidence="2" id="KW-1185">Reference proteome</keyword>
<dbReference type="EMBL" id="JBHSRF010000006">
    <property type="protein sequence ID" value="MFC6080743.1"/>
    <property type="molecule type" value="Genomic_DNA"/>
</dbReference>
<accession>A0ABW1NBS0</accession>
<name>A0ABW1NBS0_9ACTN</name>
<protein>
    <submittedName>
        <fullName evidence="1">Uncharacterized protein</fullName>
    </submittedName>
</protein>
<evidence type="ECO:0000313" key="2">
    <source>
        <dbReference type="Proteomes" id="UP001596137"/>
    </source>
</evidence>
<evidence type="ECO:0000313" key="1">
    <source>
        <dbReference type="EMBL" id="MFC6080743.1"/>
    </source>
</evidence>
<gene>
    <name evidence="1" type="ORF">ACFP1K_06200</name>
</gene>
<comment type="caution">
    <text evidence="1">The sequence shown here is derived from an EMBL/GenBank/DDBJ whole genome shotgun (WGS) entry which is preliminary data.</text>
</comment>
<proteinExistence type="predicted"/>
<sequence length="62" mass="6686">MLNTPGAAGIVNSSIEFALGLTADLFDAQPWERPRERAGGEGCGRVRRWPALLTLTRVFEGG</sequence>
<reference evidence="2" key="1">
    <citation type="journal article" date="2019" name="Int. J. Syst. Evol. Microbiol.">
        <title>The Global Catalogue of Microorganisms (GCM) 10K type strain sequencing project: providing services to taxonomists for standard genome sequencing and annotation.</title>
        <authorList>
            <consortium name="The Broad Institute Genomics Platform"/>
            <consortium name="The Broad Institute Genome Sequencing Center for Infectious Disease"/>
            <person name="Wu L."/>
            <person name="Ma J."/>
        </authorList>
    </citation>
    <scope>NUCLEOTIDE SEQUENCE [LARGE SCALE GENOMIC DNA]</scope>
    <source>
        <strain evidence="2">JCM 30346</strain>
    </source>
</reference>